<keyword evidence="2 5" id="KW-0863">Zinc-finger</keyword>
<dbReference type="SUPFAM" id="SSF49599">
    <property type="entry name" value="TRAF domain-like"/>
    <property type="match status" value="1"/>
</dbReference>
<feature type="zinc finger region" description="TRAF-type" evidence="5">
    <location>
        <begin position="102"/>
        <end position="145"/>
    </location>
</feature>
<dbReference type="EnsemblMetazoa" id="SSS_9168s_mrna">
    <property type="protein sequence ID" value="KAF7492963.1"/>
    <property type="gene ID" value="SSS_9168"/>
</dbReference>
<evidence type="ECO:0000256" key="5">
    <source>
        <dbReference type="PROSITE-ProRule" id="PRU00207"/>
    </source>
</evidence>
<dbReference type="InterPro" id="IPR013083">
    <property type="entry name" value="Znf_RING/FYVE/PHD"/>
</dbReference>
<evidence type="ECO:0000259" key="6">
    <source>
        <dbReference type="PROSITE" id="PS50145"/>
    </source>
</evidence>
<evidence type="ECO:0000256" key="1">
    <source>
        <dbReference type="ARBA" id="ARBA00022723"/>
    </source>
</evidence>
<dbReference type="PANTHER" id="PTHR15933:SF20">
    <property type="entry name" value="F-BOX DOMAIN-CONTAINING PROTEIN"/>
    <property type="match status" value="1"/>
</dbReference>
<feature type="domain" description="TRAF-type" evidence="6">
    <location>
        <begin position="102"/>
        <end position="145"/>
    </location>
</feature>
<dbReference type="InterPro" id="IPR043013">
    <property type="entry name" value="Znf_TRAF_N"/>
</dbReference>
<dbReference type="GO" id="GO:0061630">
    <property type="term" value="F:ubiquitin protein ligase activity"/>
    <property type="evidence" value="ECO:0007669"/>
    <property type="project" value="InterPro"/>
</dbReference>
<evidence type="ECO:0000313" key="10">
    <source>
        <dbReference type="Proteomes" id="UP000070412"/>
    </source>
</evidence>
<dbReference type="Proteomes" id="UP000070412">
    <property type="component" value="Unassembled WGS sequence"/>
</dbReference>
<keyword evidence="1 5" id="KW-0479">Metal-binding</keyword>
<reference evidence="9" key="3">
    <citation type="submission" date="2022-06" db="UniProtKB">
        <authorList>
            <consortium name="EnsemblMetazoa"/>
        </authorList>
    </citation>
    <scope>IDENTIFICATION</scope>
</reference>
<reference evidence="8" key="2">
    <citation type="submission" date="2020-01" db="EMBL/GenBank/DDBJ databases">
        <authorList>
            <person name="Korhonen P.K.K."/>
            <person name="Guangxu M.G."/>
            <person name="Wang T.W."/>
            <person name="Stroehlein A.J.S."/>
            <person name="Young N.D."/>
            <person name="Ang C.-S.A."/>
            <person name="Fernando D.W.F."/>
            <person name="Lu H.L."/>
            <person name="Taylor S.T."/>
            <person name="Ehtesham M.E.M."/>
            <person name="Najaraj S.H.N."/>
            <person name="Harsha G.H.G."/>
            <person name="Madugundu A.M."/>
            <person name="Renuse S.R."/>
            <person name="Holt D.H."/>
            <person name="Pandey A.P."/>
            <person name="Papenfuss A.P."/>
            <person name="Gasser R.B.G."/>
            <person name="Fischer K.F."/>
        </authorList>
    </citation>
    <scope>NUCLEOTIDE SEQUENCE</scope>
    <source>
        <strain evidence="8">SSS_KF_BRIS2020</strain>
    </source>
</reference>
<sequence>MVIEQDVHVNQFEIEMPNFSHAPPNVQGSLIQNSNSRFPDWTNNLSSQNDINNRPLFTDQIHSHCATYVHYHNNLFENYCPVVRCTNRKCQTVMHYCKMQEHFLLCPFETVPCINSNYGCPHLILRGQISNHLSQHCPANVVHCSAEWNRWPLHTSTKSPPTQIFCSPHSLNIHNLDVALALRDQRMLKQLWSSSRQLKKTLRGHLSTHPAVPIKPYIGIRTFREFRKTKNVSDDAHSLNVHCDNIDEEKYINFAAKLVENAYKESLVEIIRRSANHFRKIYNEFCTDNRQSRKKSNSICPVLMSNQNRSNNNLILPLSLGLSSSINLPVLADLEKQMLAASTDVFDESKSSTIPSPPPVPKCNALSLEISIRSYAFYQPKPKAMYTFRCGMDFRKDELAAHSRDIHSDIHGGLDGWIEHRCPLFQYGCSFVHRRLWPLSAFDIENSSRSILIYNESLETFSSKSKKSITFNDQMSISSTNSSINNYDDSIDFDYSSNDYDFKMLNGDSYRRDSSLFENCPKSLLTTEIHHSNVSDSFDQTLSSSRLSSKNSLLIASQPIITFNNLPFEILQNICNYLDGLSLNNLSFTSKRMRNLVQSFVKKKGYVVLQWKRFETEKNKFKWLVVRKKWLFSNAMHSIKKWELDPINVMAKHLQNCPFYDRNIRTEPFRIVPLESIQEKLKLNAQC</sequence>
<protein>
    <submittedName>
        <fullName evidence="8">F-box only protein 30</fullName>
    </submittedName>
</protein>
<dbReference type="PROSITE" id="PS50181">
    <property type="entry name" value="FBOX"/>
    <property type="match status" value="1"/>
</dbReference>
<dbReference type="Pfam" id="PF15966">
    <property type="entry name" value="F-box_4"/>
    <property type="match status" value="1"/>
</dbReference>
<evidence type="ECO:0000259" key="7">
    <source>
        <dbReference type="PROSITE" id="PS50181"/>
    </source>
</evidence>
<dbReference type="InterPro" id="IPR001293">
    <property type="entry name" value="Znf_TRAF"/>
</dbReference>
<keyword evidence="3" id="KW-0833">Ubl conjugation pathway</keyword>
<name>A0A834RAJ5_SARSC</name>
<evidence type="ECO:0000256" key="2">
    <source>
        <dbReference type="ARBA" id="ARBA00022771"/>
    </source>
</evidence>
<accession>A0A834RAJ5</accession>
<dbReference type="SMART" id="SM00256">
    <property type="entry name" value="FBOX"/>
    <property type="match status" value="1"/>
</dbReference>
<evidence type="ECO:0000313" key="9">
    <source>
        <dbReference type="EnsemblMetazoa" id="KAF7492963.1"/>
    </source>
</evidence>
<dbReference type="PANTHER" id="PTHR15933">
    <property type="entry name" value="PROTEIN CBG16327"/>
    <property type="match status" value="1"/>
</dbReference>
<dbReference type="GO" id="GO:0008270">
    <property type="term" value="F:zinc ion binding"/>
    <property type="evidence" value="ECO:0007669"/>
    <property type="project" value="UniProtKB-KW"/>
</dbReference>
<dbReference type="InterPro" id="IPR031890">
    <property type="entry name" value="Fbxo30/Fbxo40"/>
</dbReference>
<dbReference type="AlphaFoldDB" id="A0A834RAJ5"/>
<dbReference type="Gene3D" id="3.30.40.10">
    <property type="entry name" value="Zinc/RING finger domain, C3HC4 (zinc finger)"/>
    <property type="match status" value="1"/>
</dbReference>
<dbReference type="OrthoDB" id="5918172at2759"/>
<feature type="domain" description="F-box" evidence="7">
    <location>
        <begin position="560"/>
        <end position="614"/>
    </location>
</feature>
<keyword evidence="10" id="KW-1185">Reference proteome</keyword>
<dbReference type="Pfam" id="PF15965">
    <property type="entry name" value="zf-TRAF_2"/>
    <property type="match status" value="1"/>
</dbReference>
<proteinExistence type="predicted"/>
<reference evidence="10" key="1">
    <citation type="journal article" date="2020" name="PLoS Negl. Trop. Dis.">
        <title>High-quality nuclear genome for Sarcoptes scabiei-A critical resource for a neglected parasite.</title>
        <authorList>
            <person name="Korhonen P.K."/>
            <person name="Gasser R.B."/>
            <person name="Ma G."/>
            <person name="Wang T."/>
            <person name="Stroehlein A.J."/>
            <person name="Young N.D."/>
            <person name="Ang C.S."/>
            <person name="Fernando D.D."/>
            <person name="Lu H.C."/>
            <person name="Taylor S."/>
            <person name="Reynolds S.L."/>
            <person name="Mofiz E."/>
            <person name="Najaraj S.H."/>
            <person name="Gowda H."/>
            <person name="Madugundu A."/>
            <person name="Renuse S."/>
            <person name="Holt D."/>
            <person name="Pandey A."/>
            <person name="Papenfuss A.T."/>
            <person name="Fischer K."/>
        </authorList>
    </citation>
    <scope>NUCLEOTIDE SEQUENCE [LARGE SCALE GENOMIC DNA]</scope>
</reference>
<keyword evidence="4 5" id="KW-0862">Zinc</keyword>
<evidence type="ECO:0000313" key="8">
    <source>
        <dbReference type="EMBL" id="KAF7492963.1"/>
    </source>
</evidence>
<dbReference type="PROSITE" id="PS50145">
    <property type="entry name" value="ZF_TRAF"/>
    <property type="match status" value="1"/>
</dbReference>
<evidence type="ECO:0000256" key="4">
    <source>
        <dbReference type="ARBA" id="ARBA00022833"/>
    </source>
</evidence>
<dbReference type="Gene3D" id="3.30.40.150">
    <property type="entry name" value="TRAF-like zinc-finger, N-terminal subdomain"/>
    <property type="match status" value="1"/>
</dbReference>
<organism evidence="8">
    <name type="scientific">Sarcoptes scabiei</name>
    <name type="common">Itch mite</name>
    <name type="synonym">Acarus scabiei</name>
    <dbReference type="NCBI Taxonomy" id="52283"/>
    <lineage>
        <taxon>Eukaryota</taxon>
        <taxon>Metazoa</taxon>
        <taxon>Ecdysozoa</taxon>
        <taxon>Arthropoda</taxon>
        <taxon>Chelicerata</taxon>
        <taxon>Arachnida</taxon>
        <taxon>Acari</taxon>
        <taxon>Acariformes</taxon>
        <taxon>Sarcoptiformes</taxon>
        <taxon>Astigmata</taxon>
        <taxon>Psoroptidia</taxon>
        <taxon>Sarcoptoidea</taxon>
        <taxon>Sarcoptidae</taxon>
        <taxon>Sarcoptinae</taxon>
        <taxon>Sarcoptes</taxon>
    </lineage>
</organism>
<dbReference type="InterPro" id="IPR036047">
    <property type="entry name" value="F-box-like_dom_sf"/>
</dbReference>
<gene>
    <name evidence="8" type="ORF">SSS_9168</name>
</gene>
<dbReference type="InterPro" id="IPR001810">
    <property type="entry name" value="F-box_dom"/>
</dbReference>
<dbReference type="SUPFAM" id="SSF81383">
    <property type="entry name" value="F-box domain"/>
    <property type="match status" value="1"/>
</dbReference>
<dbReference type="EMBL" id="WVUK01000056">
    <property type="protein sequence ID" value="KAF7492963.1"/>
    <property type="molecule type" value="Genomic_DNA"/>
</dbReference>
<evidence type="ECO:0000256" key="3">
    <source>
        <dbReference type="ARBA" id="ARBA00022786"/>
    </source>
</evidence>